<accession>A0A9P8GK96</accession>
<organism evidence="1 2">
    <name type="scientific">Aureobasidium melanogenum</name>
    <name type="common">Aureobasidium pullulans var. melanogenum</name>
    <dbReference type="NCBI Taxonomy" id="46634"/>
    <lineage>
        <taxon>Eukaryota</taxon>
        <taxon>Fungi</taxon>
        <taxon>Dikarya</taxon>
        <taxon>Ascomycota</taxon>
        <taxon>Pezizomycotina</taxon>
        <taxon>Dothideomycetes</taxon>
        <taxon>Dothideomycetidae</taxon>
        <taxon>Dothideales</taxon>
        <taxon>Saccotheciaceae</taxon>
        <taxon>Aureobasidium</taxon>
    </lineage>
</organism>
<proteinExistence type="predicted"/>
<dbReference type="SUPFAM" id="SSF52047">
    <property type="entry name" value="RNI-like"/>
    <property type="match status" value="1"/>
</dbReference>
<dbReference type="OrthoDB" id="5279008at2759"/>
<dbReference type="EMBL" id="JAHFYH010000013">
    <property type="protein sequence ID" value="KAH0226020.1"/>
    <property type="molecule type" value="Genomic_DNA"/>
</dbReference>
<protein>
    <submittedName>
        <fullName evidence="1">Uncharacterized protein</fullName>
    </submittedName>
</protein>
<dbReference type="Proteomes" id="UP000767238">
    <property type="component" value="Unassembled WGS sequence"/>
</dbReference>
<comment type="caution">
    <text evidence="1">The sequence shown here is derived from an EMBL/GenBank/DDBJ whole genome shotgun (WGS) entry which is preliminary data.</text>
</comment>
<dbReference type="Gene3D" id="3.80.10.10">
    <property type="entry name" value="Ribonuclease Inhibitor"/>
    <property type="match status" value="1"/>
</dbReference>
<dbReference type="AlphaFoldDB" id="A0A9P8GK96"/>
<dbReference type="InterPro" id="IPR032675">
    <property type="entry name" value="LRR_dom_sf"/>
</dbReference>
<feature type="non-terminal residue" evidence="1">
    <location>
        <position position="405"/>
    </location>
</feature>
<reference evidence="1" key="2">
    <citation type="submission" date="2021-08" db="EMBL/GenBank/DDBJ databases">
        <authorList>
            <person name="Gostincar C."/>
            <person name="Sun X."/>
            <person name="Song Z."/>
            <person name="Gunde-Cimerman N."/>
        </authorList>
    </citation>
    <scope>NUCLEOTIDE SEQUENCE</scope>
    <source>
        <strain evidence="1">EXF-8016</strain>
    </source>
</reference>
<name>A0A9P8GK96_AURME</name>
<evidence type="ECO:0000313" key="2">
    <source>
        <dbReference type="Proteomes" id="UP000767238"/>
    </source>
</evidence>
<reference evidence="1" key="1">
    <citation type="journal article" date="2021" name="J Fungi (Basel)">
        <title>Virulence traits and population genomics of the black yeast Aureobasidium melanogenum.</title>
        <authorList>
            <person name="Cernosa A."/>
            <person name="Sun X."/>
            <person name="Gostincar C."/>
            <person name="Fang C."/>
            <person name="Gunde-Cimerman N."/>
            <person name="Song Z."/>
        </authorList>
    </citation>
    <scope>NUCLEOTIDE SEQUENCE</scope>
    <source>
        <strain evidence="1">EXF-8016</strain>
    </source>
</reference>
<gene>
    <name evidence="1" type="ORF">KCV03_g2791</name>
</gene>
<evidence type="ECO:0000313" key="1">
    <source>
        <dbReference type="EMBL" id="KAH0226020.1"/>
    </source>
</evidence>
<sequence length="405" mass="45547">MPADTSIMAPASFSSLPPELVSKICSDPGLEKEDLIALRLTSKVQGIHASATKAFGKRYFTEISLLYTEYSLETFVKICGHPVFGPCIRQVELSCVRFDSDCFDESVQNLINCGYTRKQFMDQAQRLSARCDAEDLFDASDARALLERAFAHLATSDHSLTIVISTSENGAIGHSRIYLADSYSEEFHVKVSFTLDLLLGSAKQSGCKVFKLDMTVASRWFAHSRNYDLSSLMHSISEVSLGLTFIRDDEDDEPWGFMLWMRKLLLCGTNIKILQLYPLTFDDNDDSDFEFFAEAISCLPLEELRLFNSRLHQKAMTDLSESLGSTLRCLTIDCCNISGSWREILMSIQQNCLQLDYLFIHDDNLALSRFPRVYRGVPAVRSGLEEMLEAEQRGAEVSADQVEGQ</sequence>